<dbReference type="AlphaFoldDB" id="A0A382HID2"/>
<dbReference type="EMBL" id="UINC01061277">
    <property type="protein sequence ID" value="SVB86687.1"/>
    <property type="molecule type" value="Genomic_DNA"/>
</dbReference>
<gene>
    <name evidence="1" type="ORF">METZ01_LOCUS239541</name>
</gene>
<sequence>MTLMCKESTLKEINNLGKKYGDPKRQEALLYHVKNCSSYVVSPNDNEHWLCGSTIVTHWAHDTGYSRKYYGLAFPDNFESWSFHNDELAGEAFETHHELENY</sequence>
<accession>A0A382HID2</accession>
<reference evidence="1" key="1">
    <citation type="submission" date="2018-05" db="EMBL/GenBank/DDBJ databases">
        <authorList>
            <person name="Lanie J.A."/>
            <person name="Ng W.-L."/>
            <person name="Kazmierczak K.M."/>
            <person name="Andrzejewski T.M."/>
            <person name="Davidsen T.M."/>
            <person name="Wayne K.J."/>
            <person name="Tettelin H."/>
            <person name="Glass J.I."/>
            <person name="Rusch D."/>
            <person name="Podicherti R."/>
            <person name="Tsui H.-C.T."/>
            <person name="Winkler M.E."/>
        </authorList>
    </citation>
    <scope>NUCLEOTIDE SEQUENCE</scope>
</reference>
<evidence type="ECO:0000313" key="1">
    <source>
        <dbReference type="EMBL" id="SVB86687.1"/>
    </source>
</evidence>
<organism evidence="1">
    <name type="scientific">marine metagenome</name>
    <dbReference type="NCBI Taxonomy" id="408172"/>
    <lineage>
        <taxon>unclassified sequences</taxon>
        <taxon>metagenomes</taxon>
        <taxon>ecological metagenomes</taxon>
    </lineage>
</organism>
<protein>
    <submittedName>
        <fullName evidence="1">Uncharacterized protein</fullName>
    </submittedName>
</protein>
<name>A0A382HID2_9ZZZZ</name>
<proteinExistence type="predicted"/>